<accession>A0A8T0PHK4</accession>
<feature type="chain" id="PRO_5035818621" evidence="2">
    <location>
        <begin position="24"/>
        <end position="101"/>
    </location>
</feature>
<reference evidence="3" key="1">
    <citation type="submission" date="2020-05" db="EMBL/GenBank/DDBJ databases">
        <title>WGS assembly of Panicum virgatum.</title>
        <authorList>
            <person name="Lovell J.T."/>
            <person name="Jenkins J."/>
            <person name="Shu S."/>
            <person name="Juenger T.E."/>
            <person name="Schmutz J."/>
        </authorList>
    </citation>
    <scope>NUCLEOTIDE SEQUENCE</scope>
    <source>
        <strain evidence="3">AP13</strain>
    </source>
</reference>
<keyword evidence="4" id="KW-1185">Reference proteome</keyword>
<keyword evidence="2" id="KW-0732">Signal</keyword>
<evidence type="ECO:0000313" key="4">
    <source>
        <dbReference type="Proteomes" id="UP000823388"/>
    </source>
</evidence>
<dbReference type="Proteomes" id="UP000823388">
    <property type="component" value="Chromosome 8N"/>
</dbReference>
<proteinExistence type="predicted"/>
<evidence type="ECO:0000256" key="2">
    <source>
        <dbReference type="SAM" id="SignalP"/>
    </source>
</evidence>
<feature type="signal peptide" evidence="2">
    <location>
        <begin position="1"/>
        <end position="23"/>
    </location>
</feature>
<evidence type="ECO:0000313" key="3">
    <source>
        <dbReference type="EMBL" id="KAG2557874.1"/>
    </source>
</evidence>
<name>A0A8T0PHK4_PANVG</name>
<dbReference type="EMBL" id="CM029052">
    <property type="protein sequence ID" value="KAG2557874.1"/>
    <property type="molecule type" value="Genomic_DNA"/>
</dbReference>
<comment type="caution">
    <text evidence="3">The sequence shown here is derived from an EMBL/GenBank/DDBJ whole genome shotgun (WGS) entry which is preliminary data.</text>
</comment>
<gene>
    <name evidence="3" type="ORF">PVAP13_8NG224401</name>
</gene>
<dbReference type="AlphaFoldDB" id="A0A8T0PHK4"/>
<feature type="region of interest" description="Disordered" evidence="1">
    <location>
        <begin position="28"/>
        <end position="85"/>
    </location>
</feature>
<evidence type="ECO:0000256" key="1">
    <source>
        <dbReference type="SAM" id="MobiDB-lite"/>
    </source>
</evidence>
<organism evidence="3 4">
    <name type="scientific">Panicum virgatum</name>
    <name type="common">Blackwell switchgrass</name>
    <dbReference type="NCBI Taxonomy" id="38727"/>
    <lineage>
        <taxon>Eukaryota</taxon>
        <taxon>Viridiplantae</taxon>
        <taxon>Streptophyta</taxon>
        <taxon>Embryophyta</taxon>
        <taxon>Tracheophyta</taxon>
        <taxon>Spermatophyta</taxon>
        <taxon>Magnoliopsida</taxon>
        <taxon>Liliopsida</taxon>
        <taxon>Poales</taxon>
        <taxon>Poaceae</taxon>
        <taxon>PACMAD clade</taxon>
        <taxon>Panicoideae</taxon>
        <taxon>Panicodae</taxon>
        <taxon>Paniceae</taxon>
        <taxon>Panicinae</taxon>
        <taxon>Panicum</taxon>
        <taxon>Panicum sect. Hiantes</taxon>
    </lineage>
</organism>
<protein>
    <submittedName>
        <fullName evidence="3">Uncharacterized protein</fullName>
    </submittedName>
</protein>
<sequence>MTYFQHHHSLLSLFPWLMPGCSTRWPRRRREATPVPSPNGGAAAQREQQGWRPAPRGSKRRHQEWRGSAARRGDGAARAARRDDGVAASSRGIFLFFSFVF</sequence>
<feature type="compositionally biased region" description="Basic and acidic residues" evidence="1">
    <location>
        <begin position="71"/>
        <end position="85"/>
    </location>
</feature>